<name>A0A6N9HLE1_9BURK</name>
<sequence>MAHSPAPSHAPDQLDSAWKCALDQLIGECILTCFPALAAVLDLSRPFTILDSELHQPSDGTIPTSNACHADRVYQCFTRDGHAVCLHVEVQCQHDEHFAQRMFIYHSLLYARHKIPVISLAILGDGSATWRPCDFEYGFGGCELTLSFATVKLLDLKPALPALLQSGNGFALFAAAHLEIMQTKGEPFERLAAKCRLTRILCDFRWPETRLAKMLELLDRIMPLQPKLDAKYREHIRNMKGTHMLTLIQRLHHDHVRRILERTTAYSFRTGREEGREEGRAEGRVEAQRLMLIDLAQKRFGMLPAGAAARLHSARPEELQRWLERFWQANSIDELLD</sequence>
<dbReference type="PANTHER" id="PTHR35586:SF1">
    <property type="entry name" value="SLL1691 PROTEIN"/>
    <property type="match status" value="1"/>
</dbReference>
<dbReference type="Proteomes" id="UP000448575">
    <property type="component" value="Unassembled WGS sequence"/>
</dbReference>
<dbReference type="EMBL" id="WWCJ01000010">
    <property type="protein sequence ID" value="MYN03505.1"/>
    <property type="molecule type" value="Genomic_DNA"/>
</dbReference>
<organism evidence="1 2">
    <name type="scientific">Pseudoduganella guangdongensis</name>
    <dbReference type="NCBI Taxonomy" id="2692179"/>
    <lineage>
        <taxon>Bacteria</taxon>
        <taxon>Pseudomonadati</taxon>
        <taxon>Pseudomonadota</taxon>
        <taxon>Betaproteobacteria</taxon>
        <taxon>Burkholderiales</taxon>
        <taxon>Oxalobacteraceae</taxon>
        <taxon>Telluria group</taxon>
        <taxon>Pseudoduganella</taxon>
    </lineage>
</organism>
<evidence type="ECO:0008006" key="3">
    <source>
        <dbReference type="Google" id="ProtNLM"/>
    </source>
</evidence>
<evidence type="ECO:0000313" key="2">
    <source>
        <dbReference type="Proteomes" id="UP000448575"/>
    </source>
</evidence>
<proteinExistence type="predicted"/>
<reference evidence="1 2" key="1">
    <citation type="submission" date="2019-12" db="EMBL/GenBank/DDBJ databases">
        <title>Novel species isolated from a subtropical stream in China.</title>
        <authorList>
            <person name="Lu H."/>
        </authorList>
    </citation>
    <scope>NUCLEOTIDE SEQUENCE [LARGE SCALE GENOMIC DNA]</scope>
    <source>
        <strain evidence="1 2">DS3</strain>
    </source>
</reference>
<dbReference type="RefSeq" id="WP_161026477.1">
    <property type="nucleotide sequence ID" value="NZ_WWCJ01000010.1"/>
</dbReference>
<dbReference type="AlphaFoldDB" id="A0A6N9HLE1"/>
<evidence type="ECO:0000313" key="1">
    <source>
        <dbReference type="EMBL" id="MYN03505.1"/>
    </source>
</evidence>
<dbReference type="PANTHER" id="PTHR35586">
    <property type="entry name" value="SLL1691 PROTEIN"/>
    <property type="match status" value="1"/>
</dbReference>
<gene>
    <name evidence="1" type="ORF">GTP41_15520</name>
</gene>
<comment type="caution">
    <text evidence="1">The sequence shown here is derived from an EMBL/GenBank/DDBJ whole genome shotgun (WGS) entry which is preliminary data.</text>
</comment>
<keyword evidence="2" id="KW-1185">Reference proteome</keyword>
<protein>
    <recommendedName>
        <fullName evidence="3">Rpn family recombination-promoting nuclease/putative transposase</fullName>
    </recommendedName>
</protein>
<accession>A0A6N9HLE1</accession>